<feature type="non-terminal residue" evidence="1">
    <location>
        <position position="1"/>
    </location>
</feature>
<dbReference type="EMBL" id="CAMGYJ010000002">
    <property type="protein sequence ID" value="CAI0384254.1"/>
    <property type="molecule type" value="Genomic_DNA"/>
</dbReference>
<proteinExistence type="predicted"/>
<dbReference type="Proteomes" id="UP001154282">
    <property type="component" value="Unassembled WGS sequence"/>
</dbReference>
<accession>A0AAV0HG74</accession>
<dbReference type="AlphaFoldDB" id="A0AAV0HG74"/>
<sequence>LLTNAERQRRHLSESDPVLYVVVCWLLWKNRNSHVFENKLGEVQAIHRNAMRLSRQMEESFEKVQAPLGKEQNKMYKWVG</sequence>
<gene>
    <name evidence="1" type="ORF">LITE_LOCUS4339</name>
</gene>
<name>A0AAV0HG74_9ROSI</name>
<evidence type="ECO:0000313" key="2">
    <source>
        <dbReference type="Proteomes" id="UP001154282"/>
    </source>
</evidence>
<evidence type="ECO:0000313" key="1">
    <source>
        <dbReference type="EMBL" id="CAI0384254.1"/>
    </source>
</evidence>
<protein>
    <submittedName>
        <fullName evidence="1">Uncharacterized protein</fullName>
    </submittedName>
</protein>
<comment type="caution">
    <text evidence="1">The sequence shown here is derived from an EMBL/GenBank/DDBJ whole genome shotgun (WGS) entry which is preliminary data.</text>
</comment>
<keyword evidence="2" id="KW-1185">Reference proteome</keyword>
<reference evidence="1" key="1">
    <citation type="submission" date="2022-08" db="EMBL/GenBank/DDBJ databases">
        <authorList>
            <person name="Gutierrez-Valencia J."/>
        </authorList>
    </citation>
    <scope>NUCLEOTIDE SEQUENCE</scope>
</reference>
<organism evidence="1 2">
    <name type="scientific">Linum tenue</name>
    <dbReference type="NCBI Taxonomy" id="586396"/>
    <lineage>
        <taxon>Eukaryota</taxon>
        <taxon>Viridiplantae</taxon>
        <taxon>Streptophyta</taxon>
        <taxon>Embryophyta</taxon>
        <taxon>Tracheophyta</taxon>
        <taxon>Spermatophyta</taxon>
        <taxon>Magnoliopsida</taxon>
        <taxon>eudicotyledons</taxon>
        <taxon>Gunneridae</taxon>
        <taxon>Pentapetalae</taxon>
        <taxon>rosids</taxon>
        <taxon>fabids</taxon>
        <taxon>Malpighiales</taxon>
        <taxon>Linaceae</taxon>
        <taxon>Linum</taxon>
    </lineage>
</organism>